<feature type="chain" id="PRO_5002660026" description="Tat pathway signal protein" evidence="1">
    <location>
        <begin position="27"/>
        <end position="156"/>
    </location>
</feature>
<dbReference type="RefSeq" id="WP_009805315.1">
    <property type="nucleotide sequence ID" value="NZ_CH724131.1"/>
</dbReference>
<name>A3TSS1_PSEBH</name>
<evidence type="ECO:0000313" key="2">
    <source>
        <dbReference type="EMBL" id="EAQ04698.1"/>
    </source>
</evidence>
<organism evidence="2 3">
    <name type="scientific">Pseudooceanicola batsensis (strain ATCC BAA-863 / DSM 15984 / KCTC 12145 / HTCC2597)</name>
    <name type="common">Oceanicola batsensis</name>
    <dbReference type="NCBI Taxonomy" id="252305"/>
    <lineage>
        <taxon>Bacteria</taxon>
        <taxon>Pseudomonadati</taxon>
        <taxon>Pseudomonadota</taxon>
        <taxon>Alphaproteobacteria</taxon>
        <taxon>Rhodobacterales</taxon>
        <taxon>Paracoccaceae</taxon>
        <taxon>Pseudooceanicola</taxon>
    </lineage>
</organism>
<dbReference type="EMBL" id="AAMO01000001">
    <property type="protein sequence ID" value="EAQ04698.1"/>
    <property type="molecule type" value="Genomic_DNA"/>
</dbReference>
<feature type="signal peptide" evidence="1">
    <location>
        <begin position="1"/>
        <end position="26"/>
    </location>
</feature>
<protein>
    <recommendedName>
        <fullName evidence="4">Tat pathway signal protein</fullName>
    </recommendedName>
</protein>
<evidence type="ECO:0000256" key="1">
    <source>
        <dbReference type="SAM" id="SignalP"/>
    </source>
</evidence>
<comment type="caution">
    <text evidence="2">The sequence shown here is derived from an EMBL/GenBank/DDBJ whole genome shotgun (WGS) entry which is preliminary data.</text>
</comment>
<accession>A3TSS1</accession>
<keyword evidence="1" id="KW-0732">Signal</keyword>
<dbReference type="HOGENOM" id="CLU_133199_1_0_5"/>
<dbReference type="STRING" id="252305.OB2597_05430"/>
<keyword evidence="3" id="KW-1185">Reference proteome</keyword>
<reference evidence="2 3" key="1">
    <citation type="journal article" date="2010" name="J. Bacteriol.">
        <title>Genome sequences of Oceanicola granulosus HTCC2516(T) and Oceanicola batsensis HTCC2597(TDelta).</title>
        <authorList>
            <person name="Thrash J.C."/>
            <person name="Cho J.C."/>
            <person name="Vergin K.L."/>
            <person name="Giovannoni S.J."/>
        </authorList>
    </citation>
    <scope>NUCLEOTIDE SEQUENCE [LARGE SCALE GENOMIC DNA]</scope>
    <source>
        <strain evidence="3">ATCC BAA-863 / DSM 15984 / KCTC 12145 / HTCC2597</strain>
    </source>
</reference>
<evidence type="ECO:0000313" key="3">
    <source>
        <dbReference type="Proteomes" id="UP000004318"/>
    </source>
</evidence>
<dbReference type="AlphaFoldDB" id="A3TSS1"/>
<proteinExistence type="predicted"/>
<evidence type="ECO:0008006" key="4">
    <source>
        <dbReference type="Google" id="ProtNLM"/>
    </source>
</evidence>
<dbReference type="Proteomes" id="UP000004318">
    <property type="component" value="Unassembled WGS sequence"/>
</dbReference>
<gene>
    <name evidence="2" type="ORF">OB2597_05430</name>
</gene>
<sequence length="156" mass="16543">MSFPRAIRSLPVLVAAIGLMSQPAAAQSAAQPAAEQPAETGGHLSIQLNALDPVDDACRISFLIRNGHDRDIAQAVFETVLFDTEGRVDRLTLFDFGDLPASRPRVRQFLVPGLDCARLGRVLINGAETCTGEGVEAAACSDGLQLDSRTEAEIIG</sequence>
<dbReference type="eggNOG" id="ENOG50330WR">
    <property type="taxonomic scope" value="Bacteria"/>
</dbReference>